<evidence type="ECO:0000313" key="5">
    <source>
        <dbReference type="Proteomes" id="UP001500556"/>
    </source>
</evidence>
<dbReference type="PANTHER" id="PTHR10803">
    <property type="entry name" value="ARSENICAL PUMP-DRIVING ATPASE ARSENITE-TRANSLOCATING ATPASE"/>
    <property type="match status" value="1"/>
</dbReference>
<dbReference type="Gene3D" id="2.60.40.790">
    <property type="match status" value="1"/>
</dbReference>
<dbReference type="InterPro" id="IPR040612">
    <property type="entry name" value="ArsA_HSP20-like"/>
</dbReference>
<name>A0ABP8XX39_9MICO</name>
<feature type="domain" description="ArsA/GET3 Anion-transporting ATPase-like" evidence="2">
    <location>
        <begin position="1"/>
        <end position="322"/>
    </location>
</feature>
<dbReference type="Proteomes" id="UP001500556">
    <property type="component" value="Unassembled WGS sequence"/>
</dbReference>
<keyword evidence="5" id="KW-1185">Reference proteome</keyword>
<dbReference type="Pfam" id="PF02374">
    <property type="entry name" value="ArsA_ATPase"/>
    <property type="match status" value="1"/>
</dbReference>
<reference evidence="5" key="1">
    <citation type="journal article" date="2019" name="Int. J. Syst. Evol. Microbiol.">
        <title>The Global Catalogue of Microorganisms (GCM) 10K type strain sequencing project: providing services to taxonomists for standard genome sequencing and annotation.</title>
        <authorList>
            <consortium name="The Broad Institute Genomics Platform"/>
            <consortium name="The Broad Institute Genome Sequencing Center for Infectious Disease"/>
            <person name="Wu L."/>
            <person name="Ma J."/>
        </authorList>
    </citation>
    <scope>NUCLEOTIDE SEQUENCE [LARGE SCALE GENOMIC DNA]</scope>
    <source>
        <strain evidence="5">JCM 18961</strain>
    </source>
</reference>
<accession>A0ABP8XX39</accession>
<dbReference type="InterPro" id="IPR025723">
    <property type="entry name" value="ArsA/GET3_ATPase-like"/>
</dbReference>
<evidence type="ECO:0000313" key="4">
    <source>
        <dbReference type="EMBL" id="GAA4715902.1"/>
    </source>
</evidence>
<sequence length="418" mass="44221">MRVILFTGKGGVGKTTTAAATAVRAAREGVKTLVMSTDAAHSLGDTLGVALGGPSAGLPVEVEPGLSALQVSPPLLLGESWRVVQDYLLSLLGTLGIDPVVAEELTRLPGAEEVAALLELRAQVESGPWDLVVVDCAPTAETLRLLALPEALAWHLDRLLPAQRGLIRTLRPAAAAAAGMPLPDVEVVEAVTGWQRQMRRVQRILTGDQTSVRLVLTPERVVIAESRRTWTSLSLYGFVVDAVVVNRLFPDAGAGAPAASGGAAPAASTGTEPDAWRASWNAAQRTGLVEVRESFAGLPVVLTPYLSAEPIGADALANLAEAQYGDDATDLLAPVAHRGMRVERTAEGFTLTLPLPLAHAKDLGLQRRDEELLVVVGEHRRVLTLPAALQRCVVDGASVRDGMLRVRFVPDEEVWPRG</sequence>
<dbReference type="SUPFAM" id="SSF52540">
    <property type="entry name" value="P-loop containing nucleoside triphosphate hydrolases"/>
    <property type="match status" value="1"/>
</dbReference>
<dbReference type="PANTHER" id="PTHR10803:SF3">
    <property type="entry name" value="ATPASE GET3"/>
    <property type="match status" value="1"/>
</dbReference>
<dbReference type="Pfam" id="PF17886">
    <property type="entry name" value="ArsA_HSP20"/>
    <property type="match status" value="1"/>
</dbReference>
<comment type="similarity">
    <text evidence="1">Belongs to the arsA ATPase family.</text>
</comment>
<gene>
    <name evidence="4" type="ORF">GCM10025782_10890</name>
</gene>
<evidence type="ECO:0000256" key="1">
    <source>
        <dbReference type="ARBA" id="ARBA00011040"/>
    </source>
</evidence>
<dbReference type="NCBIfam" id="TIGR00345">
    <property type="entry name" value="GET3_arsA_TRC40"/>
    <property type="match status" value="1"/>
</dbReference>
<evidence type="ECO:0000259" key="3">
    <source>
        <dbReference type="Pfam" id="PF17886"/>
    </source>
</evidence>
<dbReference type="InterPro" id="IPR016300">
    <property type="entry name" value="ATPase_ArsA/GET3"/>
</dbReference>
<dbReference type="EMBL" id="BAABLO010000004">
    <property type="protein sequence ID" value="GAA4715902.1"/>
    <property type="molecule type" value="Genomic_DNA"/>
</dbReference>
<feature type="domain" description="ArsA HSP20-like" evidence="3">
    <location>
        <begin position="348"/>
        <end position="408"/>
    </location>
</feature>
<dbReference type="InterPro" id="IPR008978">
    <property type="entry name" value="HSP20-like_chaperone"/>
</dbReference>
<dbReference type="Gene3D" id="3.40.50.300">
    <property type="entry name" value="P-loop containing nucleotide triphosphate hydrolases"/>
    <property type="match status" value="1"/>
</dbReference>
<organism evidence="4 5">
    <name type="scientific">Pedococcus ginsenosidimutans</name>
    <dbReference type="NCBI Taxonomy" id="490570"/>
    <lineage>
        <taxon>Bacteria</taxon>
        <taxon>Bacillati</taxon>
        <taxon>Actinomycetota</taxon>
        <taxon>Actinomycetes</taxon>
        <taxon>Micrococcales</taxon>
        <taxon>Intrasporangiaceae</taxon>
        <taxon>Pedococcus</taxon>
    </lineage>
</organism>
<comment type="caution">
    <text evidence="4">The sequence shown here is derived from an EMBL/GenBank/DDBJ whole genome shotgun (WGS) entry which is preliminary data.</text>
</comment>
<evidence type="ECO:0000259" key="2">
    <source>
        <dbReference type="Pfam" id="PF02374"/>
    </source>
</evidence>
<dbReference type="InterPro" id="IPR027417">
    <property type="entry name" value="P-loop_NTPase"/>
</dbReference>
<protein>
    <submittedName>
        <fullName evidence="4">ArsA family ATPase</fullName>
    </submittedName>
</protein>
<dbReference type="RefSeq" id="WP_345501699.1">
    <property type="nucleotide sequence ID" value="NZ_BAABLO010000004.1"/>
</dbReference>
<dbReference type="CDD" id="cd02035">
    <property type="entry name" value="ArsA"/>
    <property type="match status" value="1"/>
</dbReference>
<proteinExistence type="inferred from homology"/>